<dbReference type="PANTHER" id="PTHR34109">
    <property type="entry name" value="BNAUNNG04460D PROTEIN-RELATED"/>
    <property type="match status" value="1"/>
</dbReference>
<accession>A0A2N0AHF2</accession>
<evidence type="ECO:0000313" key="2">
    <source>
        <dbReference type="EMBL" id="PJZ83712.1"/>
    </source>
</evidence>
<organism evidence="2 3">
    <name type="scientific">Leptospira harrisiae</name>
    <dbReference type="NCBI Taxonomy" id="2023189"/>
    <lineage>
        <taxon>Bacteria</taxon>
        <taxon>Pseudomonadati</taxon>
        <taxon>Spirochaetota</taxon>
        <taxon>Spirochaetia</taxon>
        <taxon>Leptospirales</taxon>
        <taxon>Leptospiraceae</taxon>
        <taxon>Leptospira</taxon>
    </lineage>
</organism>
<dbReference type="PROSITE" id="PS51819">
    <property type="entry name" value="VOC"/>
    <property type="match status" value="1"/>
</dbReference>
<dbReference type="InterPro" id="IPR029068">
    <property type="entry name" value="Glyas_Bleomycin-R_OHBP_Dase"/>
</dbReference>
<dbReference type="OrthoDB" id="9815599at2"/>
<keyword evidence="3" id="KW-1185">Reference proteome</keyword>
<feature type="domain" description="VOC" evidence="1">
    <location>
        <begin position="2"/>
        <end position="123"/>
    </location>
</feature>
<protein>
    <recommendedName>
        <fullName evidence="1">VOC domain-containing protein</fullName>
    </recommendedName>
</protein>
<dbReference type="AlphaFoldDB" id="A0A2N0AHF2"/>
<dbReference type="Pfam" id="PF12681">
    <property type="entry name" value="Glyoxalase_2"/>
    <property type="match status" value="1"/>
</dbReference>
<evidence type="ECO:0000259" key="1">
    <source>
        <dbReference type="PROSITE" id="PS51819"/>
    </source>
</evidence>
<dbReference type="RefSeq" id="WP_100743508.1">
    <property type="nucleotide sequence ID" value="NZ_NPDW01000002.1"/>
</dbReference>
<dbReference type="CDD" id="cd07264">
    <property type="entry name" value="VOC_like"/>
    <property type="match status" value="1"/>
</dbReference>
<reference evidence="2 3" key="1">
    <citation type="submission" date="2017-07" db="EMBL/GenBank/DDBJ databases">
        <title>Leptospira spp. isolated from tropical soils.</title>
        <authorList>
            <person name="Thibeaux R."/>
            <person name="Iraola G."/>
            <person name="Ferres I."/>
            <person name="Bierque E."/>
            <person name="Girault D."/>
            <person name="Soupe-Gilbert M.-E."/>
            <person name="Picardeau M."/>
            <person name="Goarant C."/>
        </authorList>
    </citation>
    <scope>NUCLEOTIDE SEQUENCE [LARGE SCALE GENOMIC DNA]</scope>
    <source>
        <strain evidence="2 3">FH2-B-A1</strain>
    </source>
</reference>
<sequence>MKLNYVIIYVDDAVKATEFYQKAFGLKTRFIHESNMYAEMETGETVLAFANNEMLKMNINIDAQKGLKNCFEIAFSTANIIKAFETAIQNGAKELKRPEEKSWGQSVAYVQDMFGTIIEICTPMAK</sequence>
<dbReference type="EMBL" id="NPDX01000005">
    <property type="protein sequence ID" value="PJZ83712.1"/>
    <property type="molecule type" value="Genomic_DNA"/>
</dbReference>
<dbReference type="Gene3D" id="3.10.180.10">
    <property type="entry name" value="2,3-Dihydroxybiphenyl 1,2-Dioxygenase, domain 1"/>
    <property type="match status" value="1"/>
</dbReference>
<proteinExistence type="predicted"/>
<gene>
    <name evidence="2" type="ORF">CH364_16100</name>
</gene>
<dbReference type="Proteomes" id="UP000232145">
    <property type="component" value="Unassembled WGS sequence"/>
</dbReference>
<name>A0A2N0AHF2_9LEPT</name>
<dbReference type="InterPro" id="IPR025870">
    <property type="entry name" value="Glyoxalase-like_dom"/>
</dbReference>
<evidence type="ECO:0000313" key="3">
    <source>
        <dbReference type="Proteomes" id="UP000232145"/>
    </source>
</evidence>
<dbReference type="SUPFAM" id="SSF54593">
    <property type="entry name" value="Glyoxalase/Bleomycin resistance protein/Dihydroxybiphenyl dioxygenase"/>
    <property type="match status" value="1"/>
</dbReference>
<comment type="caution">
    <text evidence="2">The sequence shown here is derived from an EMBL/GenBank/DDBJ whole genome shotgun (WGS) entry which is preliminary data.</text>
</comment>
<dbReference type="InterPro" id="IPR037523">
    <property type="entry name" value="VOC_core"/>
</dbReference>